<comment type="caution">
    <text evidence="7">The sequence shown here is derived from an EMBL/GenBank/DDBJ whole genome shotgun (WGS) entry which is preliminary data.</text>
</comment>
<comment type="cofactor">
    <cofactor evidence="1">
        <name>Mg(2+)</name>
        <dbReference type="ChEBI" id="CHEBI:18420"/>
    </cofactor>
</comment>
<dbReference type="InterPro" id="IPR040442">
    <property type="entry name" value="Pyrv_kinase-like_dom_sf"/>
</dbReference>
<dbReference type="Proteomes" id="UP000294692">
    <property type="component" value="Unassembled WGS sequence"/>
</dbReference>
<evidence type="ECO:0000256" key="3">
    <source>
        <dbReference type="ARBA" id="ARBA00022842"/>
    </source>
</evidence>
<feature type="binding site" evidence="4">
    <location>
        <position position="64"/>
    </location>
    <ligand>
        <name>substrate</name>
    </ligand>
</feature>
<dbReference type="PIRSF" id="PIRSF015582">
    <property type="entry name" value="Cit_lyase_B"/>
    <property type="match status" value="1"/>
</dbReference>
<evidence type="ECO:0000313" key="8">
    <source>
        <dbReference type="Proteomes" id="UP000294692"/>
    </source>
</evidence>
<evidence type="ECO:0000256" key="4">
    <source>
        <dbReference type="PIRSR" id="PIRSR015582-1"/>
    </source>
</evidence>
<evidence type="ECO:0000313" key="7">
    <source>
        <dbReference type="EMBL" id="TCV02903.1"/>
    </source>
</evidence>
<protein>
    <submittedName>
        <fullName evidence="7">Citrate lyase subunit beta/citryl-CoA lyase</fullName>
    </submittedName>
</protein>
<sequence>MIHSLLYVPANQERFFPKAAQCGAGAVILDLEDAVPEDRKDHARSMLAQAVPAVRSPATRVYVRVNNRPDRLADDALAAAEAGADALYIPKVETAGELAVLDKLLEEHGFASGKIGFVPLIESSAGLLEASAIARAPRVIALVAGGEDLATSLGARPTAEVLRIPKLMVHYAAKAAGVLSFGLFRSTVDFRDPDGVRAAALEAREHGFDGASCIHPSIVPILNEVFAPSQEEIAWARKIVAANEVHAAQGIGAFELEGKFIDAPIVARALDLLGKAGLLDEAKEDQ</sequence>
<evidence type="ECO:0000256" key="5">
    <source>
        <dbReference type="PIRSR" id="PIRSR015582-2"/>
    </source>
</evidence>
<gene>
    <name evidence="7" type="ORF">EV686_101361</name>
</gene>
<name>A0A4R3VFV5_9BURK</name>
<feature type="binding site" evidence="5">
    <location>
        <position position="148"/>
    </location>
    <ligand>
        <name>Mg(2+)</name>
        <dbReference type="ChEBI" id="CHEBI:18420"/>
    </ligand>
</feature>
<dbReference type="OrthoDB" id="348111at2"/>
<dbReference type="InterPro" id="IPR011206">
    <property type="entry name" value="Citrate_lyase_beta/mcl1/mcl2"/>
</dbReference>
<dbReference type="RefSeq" id="WP_132472860.1">
    <property type="nucleotide sequence ID" value="NZ_JBHRVM010000001.1"/>
</dbReference>
<dbReference type="Pfam" id="PF03328">
    <property type="entry name" value="HpcH_HpaI"/>
    <property type="match status" value="1"/>
</dbReference>
<dbReference type="Gene3D" id="3.20.20.60">
    <property type="entry name" value="Phosphoenolpyruvate-binding domains"/>
    <property type="match status" value="1"/>
</dbReference>
<keyword evidence="8" id="KW-1185">Reference proteome</keyword>
<dbReference type="GO" id="GO:0016829">
    <property type="term" value="F:lyase activity"/>
    <property type="evidence" value="ECO:0007669"/>
    <property type="project" value="UniProtKB-KW"/>
</dbReference>
<keyword evidence="2 5" id="KW-0479">Metal-binding</keyword>
<feature type="domain" description="HpcH/HpaI aldolase/citrate lyase" evidence="6">
    <location>
        <begin position="4"/>
        <end position="216"/>
    </location>
</feature>
<evidence type="ECO:0000259" key="6">
    <source>
        <dbReference type="Pfam" id="PF03328"/>
    </source>
</evidence>
<dbReference type="InterPro" id="IPR015813">
    <property type="entry name" value="Pyrv/PenolPyrv_kinase-like_dom"/>
</dbReference>
<keyword evidence="7" id="KW-0456">Lyase</keyword>
<dbReference type="GO" id="GO:0000287">
    <property type="term" value="F:magnesium ion binding"/>
    <property type="evidence" value="ECO:0007669"/>
    <property type="project" value="TreeGrafter"/>
</dbReference>
<dbReference type="SUPFAM" id="SSF51621">
    <property type="entry name" value="Phosphoenolpyruvate/pyruvate domain"/>
    <property type="match status" value="1"/>
</dbReference>
<organism evidence="7 8">
    <name type="scientific">Paracandidimonas soli</name>
    <dbReference type="NCBI Taxonomy" id="1917182"/>
    <lineage>
        <taxon>Bacteria</taxon>
        <taxon>Pseudomonadati</taxon>
        <taxon>Pseudomonadota</taxon>
        <taxon>Betaproteobacteria</taxon>
        <taxon>Burkholderiales</taxon>
        <taxon>Alcaligenaceae</taxon>
        <taxon>Paracandidimonas</taxon>
    </lineage>
</organism>
<dbReference type="InterPro" id="IPR005000">
    <property type="entry name" value="Aldolase/citrate-lyase_domain"/>
</dbReference>
<feature type="binding site" evidence="5">
    <location>
        <position position="122"/>
    </location>
    <ligand>
        <name>Mg(2+)</name>
        <dbReference type="ChEBI" id="CHEBI:18420"/>
    </ligand>
</feature>
<keyword evidence="3 5" id="KW-0460">Magnesium</keyword>
<dbReference type="GO" id="GO:0006107">
    <property type="term" value="P:oxaloacetate metabolic process"/>
    <property type="evidence" value="ECO:0007669"/>
    <property type="project" value="TreeGrafter"/>
</dbReference>
<dbReference type="AlphaFoldDB" id="A0A4R3VFV5"/>
<reference evidence="7 8" key="1">
    <citation type="submission" date="2019-03" db="EMBL/GenBank/DDBJ databases">
        <title>Genomic Encyclopedia of Type Strains, Phase IV (KMG-IV): sequencing the most valuable type-strain genomes for metagenomic binning, comparative biology and taxonomic classification.</title>
        <authorList>
            <person name="Goeker M."/>
        </authorList>
    </citation>
    <scope>NUCLEOTIDE SEQUENCE [LARGE SCALE GENOMIC DNA]</scope>
    <source>
        <strain evidence="7 8">DSM 100048</strain>
    </source>
</reference>
<dbReference type="PANTHER" id="PTHR32308:SF0">
    <property type="entry name" value="HPCH_HPAI ALDOLASE_CITRATE LYASE DOMAIN-CONTAINING PROTEIN"/>
    <property type="match status" value="1"/>
</dbReference>
<dbReference type="PANTHER" id="PTHR32308">
    <property type="entry name" value="LYASE BETA SUBUNIT, PUTATIVE (AFU_ORTHOLOGUE AFUA_4G13030)-RELATED"/>
    <property type="match status" value="1"/>
</dbReference>
<feature type="binding site" evidence="4">
    <location>
        <position position="122"/>
    </location>
    <ligand>
        <name>substrate</name>
    </ligand>
</feature>
<evidence type="ECO:0000256" key="1">
    <source>
        <dbReference type="ARBA" id="ARBA00001946"/>
    </source>
</evidence>
<proteinExistence type="predicted"/>
<evidence type="ECO:0000256" key="2">
    <source>
        <dbReference type="ARBA" id="ARBA00022723"/>
    </source>
</evidence>
<dbReference type="EMBL" id="SMBX01000001">
    <property type="protein sequence ID" value="TCV02903.1"/>
    <property type="molecule type" value="Genomic_DNA"/>
</dbReference>
<accession>A0A4R3VFV5</accession>